<dbReference type="GO" id="GO:0030163">
    <property type="term" value="P:protein catabolic process"/>
    <property type="evidence" value="ECO:0007669"/>
    <property type="project" value="UniProtKB-UniRule"/>
</dbReference>
<keyword evidence="3 4" id="KW-0012">Acyltransferase</keyword>
<comment type="function">
    <text evidence="4">Functions in the N-end rule pathway of protein degradation where it conjugates Leu, Phe and, less efficiently, Met from aminoacyl-tRNAs to the N-termini of proteins containing an N-terminal arginine or lysine.</text>
</comment>
<reference evidence="5 6" key="1">
    <citation type="submission" date="2015-01" db="EMBL/GenBank/DDBJ databases">
        <title>Vibrio sp. C5 JCM 19232 whole genome shotgun sequence.</title>
        <authorList>
            <person name="Sawabe T."/>
            <person name="Meirelles P."/>
            <person name="Feng G."/>
            <person name="Sayaka M."/>
            <person name="Hattori M."/>
            <person name="Ohkuma M."/>
        </authorList>
    </citation>
    <scope>NUCLEOTIDE SEQUENCE [LARGE SCALE GENOMIC DNA]</scope>
    <source>
        <strain evidence="5 6">JCM19232</strain>
    </source>
</reference>
<dbReference type="InterPro" id="IPR042203">
    <property type="entry name" value="Leu/Phe-tRNA_Trfase_C"/>
</dbReference>
<evidence type="ECO:0000256" key="1">
    <source>
        <dbReference type="ARBA" id="ARBA00022490"/>
    </source>
</evidence>
<organism evidence="5 6">
    <name type="scientific">Vibrio ishigakensis</name>
    <dbReference type="NCBI Taxonomy" id="1481914"/>
    <lineage>
        <taxon>Bacteria</taxon>
        <taxon>Pseudomonadati</taxon>
        <taxon>Pseudomonadota</taxon>
        <taxon>Gammaproteobacteria</taxon>
        <taxon>Vibrionales</taxon>
        <taxon>Vibrionaceae</taxon>
        <taxon>Vibrio</taxon>
    </lineage>
</organism>
<protein>
    <recommendedName>
        <fullName evidence="4">Leucyl/phenylalanyl-tRNA--protein transferase</fullName>
        <ecNumber evidence="4">2.3.2.6</ecNumber>
    </recommendedName>
    <alternativeName>
        <fullName evidence="4">L/F-transferase</fullName>
    </alternativeName>
    <alternativeName>
        <fullName evidence="4">Leucyltransferase</fullName>
    </alternativeName>
    <alternativeName>
        <fullName evidence="4">Phenyalanyltransferase</fullName>
    </alternativeName>
</protein>
<evidence type="ECO:0000256" key="3">
    <source>
        <dbReference type="ARBA" id="ARBA00023315"/>
    </source>
</evidence>
<accession>A0A0B8P617</accession>
<comment type="similarity">
    <text evidence="4">Belongs to the L/F-transferase family.</text>
</comment>
<dbReference type="NCBIfam" id="TIGR00667">
    <property type="entry name" value="aat"/>
    <property type="match status" value="1"/>
</dbReference>
<evidence type="ECO:0000313" key="6">
    <source>
        <dbReference type="Proteomes" id="UP000031670"/>
    </source>
</evidence>
<dbReference type="EC" id="2.3.2.6" evidence="4"/>
<sequence>MASSWFSAGEPILWWSPAPRAVFDPKTFKPAKSLVKFQRKHRYKVSINQATERIIRLCASSRPESETWITQEMQDAYVALANQGRCHSVEVWQEDELIGGLYGVEVGAVFCGESMVSLKTNASKIALWFFAYTL</sequence>
<comment type="caution">
    <text evidence="5">The sequence shown here is derived from an EMBL/GenBank/DDBJ whole genome shotgun (WGS) entry which is preliminary data.</text>
</comment>
<comment type="subcellular location">
    <subcellularLocation>
        <location evidence="4">Cytoplasm</location>
    </subcellularLocation>
</comment>
<dbReference type="Proteomes" id="UP000031670">
    <property type="component" value="Unassembled WGS sequence"/>
</dbReference>
<gene>
    <name evidence="4" type="primary">aat</name>
    <name evidence="5" type="ORF">JCM19232_5274</name>
</gene>
<reference evidence="5 6" key="2">
    <citation type="submission" date="2015-01" db="EMBL/GenBank/DDBJ databases">
        <authorList>
            <consortium name="NBRP consortium"/>
            <person name="Sawabe T."/>
            <person name="Meirelles P."/>
            <person name="Feng G."/>
            <person name="Sayaka M."/>
            <person name="Hattori M."/>
            <person name="Ohkuma M."/>
        </authorList>
    </citation>
    <scope>NUCLEOTIDE SEQUENCE [LARGE SCALE GENOMIC DNA]</scope>
    <source>
        <strain evidence="5 6">JCM19232</strain>
    </source>
</reference>
<dbReference type="Gene3D" id="3.40.630.70">
    <property type="entry name" value="Leucyl/phenylalanyl-tRNA-protein transferase, C-terminal domain"/>
    <property type="match status" value="1"/>
</dbReference>
<dbReference type="PANTHER" id="PTHR30098">
    <property type="entry name" value="LEUCYL/PHENYLALANYL-TRNA--PROTEIN TRANSFERASE"/>
    <property type="match status" value="1"/>
</dbReference>
<comment type="catalytic activity">
    <reaction evidence="4">
        <text>N-terminal L-lysyl-[protein] + L-leucyl-tRNA(Leu) = N-terminal L-leucyl-L-lysyl-[protein] + tRNA(Leu) + H(+)</text>
        <dbReference type="Rhea" id="RHEA:12340"/>
        <dbReference type="Rhea" id="RHEA-COMP:9613"/>
        <dbReference type="Rhea" id="RHEA-COMP:9622"/>
        <dbReference type="Rhea" id="RHEA-COMP:12670"/>
        <dbReference type="Rhea" id="RHEA-COMP:12671"/>
        <dbReference type="ChEBI" id="CHEBI:15378"/>
        <dbReference type="ChEBI" id="CHEBI:65249"/>
        <dbReference type="ChEBI" id="CHEBI:78442"/>
        <dbReference type="ChEBI" id="CHEBI:78494"/>
        <dbReference type="ChEBI" id="CHEBI:133043"/>
        <dbReference type="EC" id="2.3.2.6"/>
    </reaction>
</comment>
<dbReference type="HAMAP" id="MF_00688">
    <property type="entry name" value="Leu_Phe_trans"/>
    <property type="match status" value="1"/>
</dbReference>
<evidence type="ECO:0000313" key="5">
    <source>
        <dbReference type="EMBL" id="GAM62310.1"/>
    </source>
</evidence>
<dbReference type="Pfam" id="PF03588">
    <property type="entry name" value="Leu_Phe_trans"/>
    <property type="match status" value="1"/>
</dbReference>
<evidence type="ECO:0000256" key="2">
    <source>
        <dbReference type="ARBA" id="ARBA00022679"/>
    </source>
</evidence>
<evidence type="ECO:0000256" key="4">
    <source>
        <dbReference type="HAMAP-Rule" id="MF_00688"/>
    </source>
</evidence>
<dbReference type="PANTHER" id="PTHR30098:SF2">
    <property type="entry name" value="LEUCYL_PHENYLALANYL-TRNA--PROTEIN TRANSFERASE"/>
    <property type="match status" value="1"/>
</dbReference>
<dbReference type="AlphaFoldDB" id="A0A0B8P617"/>
<name>A0A0B8P617_9VIBR</name>
<comment type="catalytic activity">
    <reaction evidence="4">
        <text>N-terminal L-arginyl-[protein] + L-leucyl-tRNA(Leu) = N-terminal L-leucyl-L-arginyl-[protein] + tRNA(Leu) + H(+)</text>
        <dbReference type="Rhea" id="RHEA:50416"/>
        <dbReference type="Rhea" id="RHEA-COMP:9613"/>
        <dbReference type="Rhea" id="RHEA-COMP:9622"/>
        <dbReference type="Rhea" id="RHEA-COMP:12672"/>
        <dbReference type="Rhea" id="RHEA-COMP:12673"/>
        <dbReference type="ChEBI" id="CHEBI:15378"/>
        <dbReference type="ChEBI" id="CHEBI:64719"/>
        <dbReference type="ChEBI" id="CHEBI:78442"/>
        <dbReference type="ChEBI" id="CHEBI:78494"/>
        <dbReference type="ChEBI" id="CHEBI:133044"/>
        <dbReference type="EC" id="2.3.2.6"/>
    </reaction>
</comment>
<comment type="catalytic activity">
    <reaction evidence="4">
        <text>L-phenylalanyl-tRNA(Phe) + an N-terminal L-alpha-aminoacyl-[protein] = an N-terminal L-phenylalanyl-L-alpha-aminoacyl-[protein] + tRNA(Phe)</text>
        <dbReference type="Rhea" id="RHEA:43632"/>
        <dbReference type="Rhea" id="RHEA-COMP:9668"/>
        <dbReference type="Rhea" id="RHEA-COMP:9699"/>
        <dbReference type="Rhea" id="RHEA-COMP:10636"/>
        <dbReference type="Rhea" id="RHEA-COMP:10637"/>
        <dbReference type="ChEBI" id="CHEBI:78442"/>
        <dbReference type="ChEBI" id="CHEBI:78531"/>
        <dbReference type="ChEBI" id="CHEBI:78597"/>
        <dbReference type="ChEBI" id="CHEBI:83561"/>
        <dbReference type="EC" id="2.3.2.6"/>
    </reaction>
</comment>
<proteinExistence type="inferred from homology"/>
<dbReference type="GO" id="GO:0008914">
    <property type="term" value="F:leucyl-tRNA--protein transferase activity"/>
    <property type="evidence" value="ECO:0007669"/>
    <property type="project" value="UniProtKB-UniRule"/>
</dbReference>
<dbReference type="InterPro" id="IPR016181">
    <property type="entry name" value="Acyl_CoA_acyltransferase"/>
</dbReference>
<dbReference type="SUPFAM" id="SSF55729">
    <property type="entry name" value="Acyl-CoA N-acyltransferases (Nat)"/>
    <property type="match status" value="1"/>
</dbReference>
<dbReference type="GO" id="GO:0005737">
    <property type="term" value="C:cytoplasm"/>
    <property type="evidence" value="ECO:0007669"/>
    <property type="project" value="UniProtKB-SubCell"/>
</dbReference>
<dbReference type="EMBL" id="BBSA01000005">
    <property type="protein sequence ID" value="GAM62310.1"/>
    <property type="molecule type" value="Genomic_DNA"/>
</dbReference>
<keyword evidence="1 4" id="KW-0963">Cytoplasm</keyword>
<dbReference type="InterPro" id="IPR004616">
    <property type="entry name" value="Leu/Phe-tRNA_Trfase"/>
</dbReference>
<keyword evidence="2 4" id="KW-0808">Transferase</keyword>